<protein>
    <submittedName>
        <fullName evidence="2">Uncharacterized protein</fullName>
    </submittedName>
</protein>
<dbReference type="AlphaFoldDB" id="A0A4Z0A1A1"/>
<proteinExistence type="predicted"/>
<sequence length="298" mass="33582">MLRGLMERAWSPVGAARRAPPPDKFAIGASHLAYVRYFHRTPIEADFGLLPDTHSWRRKDLPTVMEKLRQTHTNISDLFSRLAVEKASLDSALQRCAERDVQDHELLSAVSDFAERQRRVEDDVRGLLDRQSESDEVLEEGMMRLFKEKREKDQGYRREIEGLFEESVRGAQEIEQLLRRFDIAVLPADGSSNTGLANISNPFTNSLASPTLQSFESVDKESVSLTPLDTPKRPSSSLSSSPPPDIPETKPEPQEWDFFDYEEGVVWGSEGKPPIKPPASFAEFCESKVAIPADPLRT</sequence>
<gene>
    <name evidence="2" type="ORF">EWM64_g3761</name>
</gene>
<reference evidence="2 3" key="1">
    <citation type="submission" date="2019-02" db="EMBL/GenBank/DDBJ databases">
        <title>Genome sequencing of the rare red list fungi Hericium alpestre (H. flagellum).</title>
        <authorList>
            <person name="Buettner E."/>
            <person name="Kellner H."/>
        </authorList>
    </citation>
    <scope>NUCLEOTIDE SEQUENCE [LARGE SCALE GENOMIC DNA]</scope>
    <source>
        <strain evidence="2 3">DSM 108284</strain>
    </source>
</reference>
<dbReference type="Proteomes" id="UP000298061">
    <property type="component" value="Unassembled WGS sequence"/>
</dbReference>
<keyword evidence="3" id="KW-1185">Reference proteome</keyword>
<evidence type="ECO:0000313" key="3">
    <source>
        <dbReference type="Proteomes" id="UP000298061"/>
    </source>
</evidence>
<accession>A0A4Z0A1A1</accession>
<dbReference type="EMBL" id="SFCI01000367">
    <property type="protein sequence ID" value="TFY80254.1"/>
    <property type="molecule type" value="Genomic_DNA"/>
</dbReference>
<evidence type="ECO:0000256" key="1">
    <source>
        <dbReference type="SAM" id="MobiDB-lite"/>
    </source>
</evidence>
<feature type="region of interest" description="Disordered" evidence="1">
    <location>
        <begin position="218"/>
        <end position="257"/>
    </location>
</feature>
<comment type="caution">
    <text evidence="2">The sequence shown here is derived from an EMBL/GenBank/DDBJ whole genome shotgun (WGS) entry which is preliminary data.</text>
</comment>
<evidence type="ECO:0000313" key="2">
    <source>
        <dbReference type="EMBL" id="TFY80254.1"/>
    </source>
</evidence>
<name>A0A4Z0A1A1_9AGAM</name>
<organism evidence="2 3">
    <name type="scientific">Hericium alpestre</name>
    <dbReference type="NCBI Taxonomy" id="135208"/>
    <lineage>
        <taxon>Eukaryota</taxon>
        <taxon>Fungi</taxon>
        <taxon>Dikarya</taxon>
        <taxon>Basidiomycota</taxon>
        <taxon>Agaricomycotina</taxon>
        <taxon>Agaricomycetes</taxon>
        <taxon>Russulales</taxon>
        <taxon>Hericiaceae</taxon>
        <taxon>Hericium</taxon>
    </lineage>
</organism>